<evidence type="ECO:0000256" key="10">
    <source>
        <dbReference type="ARBA" id="ARBA00022833"/>
    </source>
</evidence>
<proteinExistence type="predicted"/>
<evidence type="ECO:0000256" key="13">
    <source>
        <dbReference type="ARBA" id="ARBA00023136"/>
    </source>
</evidence>
<dbReference type="Gene3D" id="3.30.40.10">
    <property type="entry name" value="Zinc/RING finger domain, C3HC4 (zinc finger)"/>
    <property type="match status" value="1"/>
</dbReference>
<evidence type="ECO:0000313" key="17">
    <source>
        <dbReference type="Proteomes" id="UP000695022"/>
    </source>
</evidence>
<evidence type="ECO:0000256" key="11">
    <source>
        <dbReference type="ARBA" id="ARBA00022989"/>
    </source>
</evidence>
<keyword evidence="12" id="KW-0496">Mitochondrion</keyword>
<dbReference type="SMART" id="SM00184">
    <property type="entry name" value="RING"/>
    <property type="match status" value="1"/>
</dbReference>
<reference evidence="18" key="1">
    <citation type="submission" date="2025-08" db="UniProtKB">
        <authorList>
            <consortium name="RefSeq"/>
        </authorList>
    </citation>
    <scope>IDENTIFICATION</scope>
</reference>
<protein>
    <recommendedName>
        <fullName evidence="3">RING-type E3 ubiquitin transferase</fullName>
        <ecNumber evidence="3">2.3.2.27</ecNumber>
    </recommendedName>
</protein>
<keyword evidence="10" id="KW-0862">Zinc</keyword>
<dbReference type="InterPro" id="IPR022170">
    <property type="entry name" value="MUL1-like"/>
</dbReference>
<comment type="catalytic activity">
    <reaction evidence="1">
        <text>S-ubiquitinyl-[E2 ubiquitin-conjugating enzyme]-L-cysteine + [acceptor protein]-L-lysine = [E2 ubiquitin-conjugating enzyme]-L-cysteine + N(6)-ubiquitinyl-[acceptor protein]-L-lysine.</text>
        <dbReference type="EC" id="2.3.2.27"/>
    </reaction>
</comment>
<dbReference type="PANTHER" id="PTHR12183:SF32">
    <property type="entry name" value="MITOCHONDRIAL E3 UBIQUITIN PROTEIN LIGASE 1"/>
    <property type="match status" value="1"/>
</dbReference>
<feature type="domain" description="RING-type" evidence="16">
    <location>
        <begin position="261"/>
        <end position="298"/>
    </location>
</feature>
<dbReference type="Pfam" id="PF13920">
    <property type="entry name" value="zf-C3HC4_3"/>
    <property type="match status" value="1"/>
</dbReference>
<comment type="subcellular location">
    <subcellularLocation>
        <location evidence="2">Mitochondrion outer membrane</location>
        <topology evidence="2">Multi-pass membrane protein</topology>
    </subcellularLocation>
</comment>
<dbReference type="InterPro" id="IPR001841">
    <property type="entry name" value="Znf_RING"/>
</dbReference>
<keyword evidence="7 14" id="KW-0863">Zinc-finger</keyword>
<dbReference type="PROSITE" id="PS50089">
    <property type="entry name" value="ZF_RING_2"/>
    <property type="match status" value="1"/>
</dbReference>
<evidence type="ECO:0000256" key="6">
    <source>
        <dbReference type="ARBA" id="ARBA00022723"/>
    </source>
</evidence>
<evidence type="ECO:0000256" key="14">
    <source>
        <dbReference type="PROSITE-ProRule" id="PRU00175"/>
    </source>
</evidence>
<evidence type="ECO:0000256" key="12">
    <source>
        <dbReference type="ARBA" id="ARBA00023128"/>
    </source>
</evidence>
<evidence type="ECO:0000313" key="18">
    <source>
        <dbReference type="RefSeq" id="XP_014672222.1"/>
    </source>
</evidence>
<evidence type="ECO:0000256" key="8">
    <source>
        <dbReference type="ARBA" id="ARBA00022786"/>
    </source>
</evidence>
<keyword evidence="8" id="KW-0833">Ubl conjugation pathway</keyword>
<dbReference type="InterPro" id="IPR013083">
    <property type="entry name" value="Znf_RING/FYVE/PHD"/>
</dbReference>
<accession>A0ABM1EJ51</accession>
<keyword evidence="4" id="KW-0808">Transferase</keyword>
<keyword evidence="11 15" id="KW-1133">Transmembrane helix</keyword>
<evidence type="ECO:0000256" key="9">
    <source>
        <dbReference type="ARBA" id="ARBA00022787"/>
    </source>
</evidence>
<dbReference type="GeneID" id="106812765"/>
<keyword evidence="13 15" id="KW-0472">Membrane</keyword>
<dbReference type="Proteomes" id="UP000695022">
    <property type="component" value="Unplaced"/>
</dbReference>
<gene>
    <name evidence="18" type="primary">LOC106812765</name>
</gene>
<dbReference type="SUPFAM" id="SSF57850">
    <property type="entry name" value="RING/U-box"/>
    <property type="match status" value="1"/>
</dbReference>
<dbReference type="InterPro" id="IPR051652">
    <property type="entry name" value="MDM2_MDM4_MUL1"/>
</dbReference>
<dbReference type="Pfam" id="PF12483">
    <property type="entry name" value="GIDE"/>
    <property type="match status" value="1"/>
</dbReference>
<keyword evidence="6" id="KW-0479">Metal-binding</keyword>
<evidence type="ECO:0000259" key="16">
    <source>
        <dbReference type="PROSITE" id="PS50089"/>
    </source>
</evidence>
<sequence>MADIPAELTCSRIDCDYHCIFYKLYWRQLSLGKATETNAGAWHSDDAVGVVQTLTLVEHSVEWTKYSRFWSDKTRTIRDATNVVPFALDCHGHGVSVADPTLAHGLDESLSVIYHHYDSRQSSVGEHVMDWLSGSKTKGLEETERMLLEGTRVTAVGEIAIDGDVVVRPPSCGALYIVTTLSHSELMRSFEGKSRWFRFFAVAAGVVGVGLAVVVAERSYRAWRIRSDARRNRERAEERRRHLAAGSVERQERRAAALEPCVVCMENPRECVMLECGHICLCYDCVEQLPTMHCPVCRADVSRIVPTFLS</sequence>
<evidence type="ECO:0000256" key="4">
    <source>
        <dbReference type="ARBA" id="ARBA00022679"/>
    </source>
</evidence>
<organism evidence="17 18">
    <name type="scientific">Priapulus caudatus</name>
    <name type="common">Priapulid worm</name>
    <dbReference type="NCBI Taxonomy" id="37621"/>
    <lineage>
        <taxon>Eukaryota</taxon>
        <taxon>Metazoa</taxon>
        <taxon>Ecdysozoa</taxon>
        <taxon>Scalidophora</taxon>
        <taxon>Priapulida</taxon>
        <taxon>Priapulimorpha</taxon>
        <taxon>Priapulimorphida</taxon>
        <taxon>Priapulidae</taxon>
        <taxon>Priapulus</taxon>
    </lineage>
</organism>
<evidence type="ECO:0000256" key="15">
    <source>
        <dbReference type="SAM" id="Phobius"/>
    </source>
</evidence>
<evidence type="ECO:0000256" key="1">
    <source>
        <dbReference type="ARBA" id="ARBA00000900"/>
    </source>
</evidence>
<dbReference type="PANTHER" id="PTHR12183">
    <property type="entry name" value="MITOCHONDRIAL UBIQUITIN LIGASE ACTIVATOR OF NFKB 1"/>
    <property type="match status" value="1"/>
</dbReference>
<keyword evidence="5 15" id="KW-0812">Transmembrane</keyword>
<keyword evidence="9" id="KW-1000">Mitochondrion outer membrane</keyword>
<dbReference type="EC" id="2.3.2.27" evidence="3"/>
<evidence type="ECO:0000256" key="3">
    <source>
        <dbReference type="ARBA" id="ARBA00012483"/>
    </source>
</evidence>
<keyword evidence="17" id="KW-1185">Reference proteome</keyword>
<dbReference type="RefSeq" id="XP_014672222.1">
    <property type="nucleotide sequence ID" value="XM_014816736.1"/>
</dbReference>
<evidence type="ECO:0000256" key="2">
    <source>
        <dbReference type="ARBA" id="ARBA00004374"/>
    </source>
</evidence>
<name>A0ABM1EJ51_PRICU</name>
<evidence type="ECO:0000256" key="7">
    <source>
        <dbReference type="ARBA" id="ARBA00022771"/>
    </source>
</evidence>
<feature type="transmembrane region" description="Helical" evidence="15">
    <location>
        <begin position="196"/>
        <end position="216"/>
    </location>
</feature>
<evidence type="ECO:0000256" key="5">
    <source>
        <dbReference type="ARBA" id="ARBA00022692"/>
    </source>
</evidence>